<reference evidence="7 8" key="2">
    <citation type="submission" date="2020-05" db="EMBL/GenBank/DDBJ databases">
        <title>Draft genome sequence of Desulfovibrio sp. strainFSS-1.</title>
        <authorList>
            <person name="Shimoshige H."/>
            <person name="Kobayashi H."/>
            <person name="Maekawa T."/>
        </authorList>
    </citation>
    <scope>NUCLEOTIDE SEQUENCE [LARGE SCALE GENOMIC DNA]</scope>
    <source>
        <strain evidence="7 8">SIID29052-01</strain>
    </source>
</reference>
<organism evidence="7 8">
    <name type="scientific">Fundidesulfovibrio magnetotacticus</name>
    <dbReference type="NCBI Taxonomy" id="2730080"/>
    <lineage>
        <taxon>Bacteria</taxon>
        <taxon>Pseudomonadati</taxon>
        <taxon>Thermodesulfobacteriota</taxon>
        <taxon>Desulfovibrionia</taxon>
        <taxon>Desulfovibrionales</taxon>
        <taxon>Desulfovibrionaceae</taxon>
        <taxon>Fundidesulfovibrio</taxon>
    </lineage>
</organism>
<feature type="transmembrane region" description="Helical" evidence="6">
    <location>
        <begin position="20"/>
        <end position="39"/>
    </location>
</feature>
<keyword evidence="3 6" id="KW-0812">Transmembrane</keyword>
<dbReference type="AlphaFoldDB" id="A0A6V8LR32"/>
<feature type="transmembrane region" description="Helical" evidence="6">
    <location>
        <begin position="285"/>
        <end position="310"/>
    </location>
</feature>
<accession>A0A6V8LR32</accession>
<feature type="transmembrane region" description="Helical" evidence="6">
    <location>
        <begin position="134"/>
        <end position="152"/>
    </location>
</feature>
<name>A0A6V8LR32_9BACT</name>
<proteinExistence type="predicted"/>
<feature type="transmembrane region" description="Helical" evidence="6">
    <location>
        <begin position="244"/>
        <end position="265"/>
    </location>
</feature>
<comment type="caution">
    <text evidence="7">The sequence shown here is derived from an EMBL/GenBank/DDBJ whole genome shotgun (WGS) entry which is preliminary data.</text>
</comment>
<dbReference type="PANTHER" id="PTHR40277">
    <property type="entry name" value="BLL5419 PROTEIN"/>
    <property type="match status" value="1"/>
</dbReference>
<evidence type="ECO:0000313" key="8">
    <source>
        <dbReference type="Proteomes" id="UP000494245"/>
    </source>
</evidence>
<reference evidence="7 8" key="1">
    <citation type="submission" date="2020-04" db="EMBL/GenBank/DDBJ databases">
        <authorList>
            <consortium name="Desulfovibrio sp. FSS-1 genome sequencing consortium"/>
            <person name="Shimoshige H."/>
            <person name="Kobayashi H."/>
            <person name="Maekawa T."/>
        </authorList>
    </citation>
    <scope>NUCLEOTIDE SEQUENCE [LARGE SCALE GENOMIC DNA]</scope>
    <source>
        <strain evidence="7 8">SIID29052-01</strain>
    </source>
</reference>
<keyword evidence="2" id="KW-1003">Cell membrane</keyword>
<evidence type="ECO:0000256" key="4">
    <source>
        <dbReference type="ARBA" id="ARBA00022989"/>
    </source>
</evidence>
<evidence type="ECO:0000256" key="3">
    <source>
        <dbReference type="ARBA" id="ARBA00022692"/>
    </source>
</evidence>
<keyword evidence="4 6" id="KW-1133">Transmembrane helix</keyword>
<evidence type="ECO:0000256" key="5">
    <source>
        <dbReference type="ARBA" id="ARBA00023136"/>
    </source>
</evidence>
<dbReference type="Proteomes" id="UP000494245">
    <property type="component" value="Unassembled WGS sequence"/>
</dbReference>
<feature type="transmembrane region" description="Helical" evidence="6">
    <location>
        <begin position="158"/>
        <end position="176"/>
    </location>
</feature>
<evidence type="ECO:0000256" key="6">
    <source>
        <dbReference type="SAM" id="Phobius"/>
    </source>
</evidence>
<keyword evidence="5 6" id="KW-0472">Membrane</keyword>
<dbReference type="PANTHER" id="PTHR40277:SF1">
    <property type="entry name" value="BLL5419 PROTEIN"/>
    <property type="match status" value="1"/>
</dbReference>
<dbReference type="NCBIfam" id="TIGR00374">
    <property type="entry name" value="flippase-like domain"/>
    <property type="match status" value="1"/>
</dbReference>
<gene>
    <name evidence="7" type="ORF">NNJEOMEG_02014</name>
</gene>
<sequence>MGSQAGEGRAQGTGRRVLRWVLRLSGLGLMALVVSRQDLRAIGSMLMHLDAAMLLLGLLLTLAMIGVRVARYHLLLRCQGLEIALGASVSIFFKSSFWGLVSPARMGEVIRVTYLKGHGVSFLQGINSVLMDRLLDLAALAVVTLLSTVFLATEDDHGLITLTVASCLLGLGGWGLLELGRPWLKKFLGGRSIMGVSAGLLLDNLFNTRHKLALLAMSVGQWLVFLLGMLAMTSGLNLKVSISMTCFATMTSQLVGMLPVSVAGIGTRDVWLEMLFAQQGLPTEWAVLFSSLILVNYLFYFAVSALWLFLPSGEPHGLPRREQTP</sequence>
<dbReference type="InterPro" id="IPR022791">
    <property type="entry name" value="L-PG_synthase/AglD"/>
</dbReference>
<evidence type="ECO:0000313" key="7">
    <source>
        <dbReference type="EMBL" id="GFK94174.1"/>
    </source>
</evidence>
<feature type="transmembrane region" description="Helical" evidence="6">
    <location>
        <begin position="51"/>
        <end position="71"/>
    </location>
</feature>
<keyword evidence="8" id="KW-1185">Reference proteome</keyword>
<feature type="transmembrane region" description="Helical" evidence="6">
    <location>
        <begin position="212"/>
        <end position="232"/>
    </location>
</feature>
<comment type="subcellular location">
    <subcellularLocation>
        <location evidence="1">Cell membrane</location>
        <topology evidence="1">Multi-pass membrane protein</topology>
    </subcellularLocation>
</comment>
<dbReference type="EMBL" id="BLTE01000008">
    <property type="protein sequence ID" value="GFK94174.1"/>
    <property type="molecule type" value="Genomic_DNA"/>
</dbReference>
<evidence type="ECO:0000256" key="2">
    <source>
        <dbReference type="ARBA" id="ARBA00022475"/>
    </source>
</evidence>
<protein>
    <submittedName>
        <fullName evidence="7">Uncharacterized protein</fullName>
    </submittedName>
</protein>
<evidence type="ECO:0000256" key="1">
    <source>
        <dbReference type="ARBA" id="ARBA00004651"/>
    </source>
</evidence>
<dbReference type="Pfam" id="PF03706">
    <property type="entry name" value="LPG_synthase_TM"/>
    <property type="match status" value="1"/>
</dbReference>
<dbReference type="GO" id="GO:0005886">
    <property type="term" value="C:plasma membrane"/>
    <property type="evidence" value="ECO:0007669"/>
    <property type="project" value="UniProtKB-SubCell"/>
</dbReference>